<accession>A0ABQ9ZTU6</accession>
<dbReference type="Proteomes" id="UP001234178">
    <property type="component" value="Unassembled WGS sequence"/>
</dbReference>
<protein>
    <submittedName>
        <fullName evidence="1">Uncharacterized protein</fullName>
    </submittedName>
</protein>
<keyword evidence="2" id="KW-1185">Reference proteome</keyword>
<dbReference type="EMBL" id="JAOYFB010000005">
    <property type="protein sequence ID" value="KAK4016223.1"/>
    <property type="molecule type" value="Genomic_DNA"/>
</dbReference>
<evidence type="ECO:0000313" key="2">
    <source>
        <dbReference type="Proteomes" id="UP001234178"/>
    </source>
</evidence>
<gene>
    <name evidence="1" type="ORF">OUZ56_031174</name>
</gene>
<sequence>MASLQLIQSVGDFQSKHNGLLRLVTHVFTSRICIACFDLSSCVITDGIDPSALYSDTATGRFASVPPVQHDERCKSIGTTANSSPRIVQPTPSFTISSISVRDCDWPSVSAKVVIYSEP</sequence>
<proteinExistence type="predicted"/>
<evidence type="ECO:0000313" key="1">
    <source>
        <dbReference type="EMBL" id="KAK4016223.1"/>
    </source>
</evidence>
<organism evidence="1 2">
    <name type="scientific">Daphnia magna</name>
    <dbReference type="NCBI Taxonomy" id="35525"/>
    <lineage>
        <taxon>Eukaryota</taxon>
        <taxon>Metazoa</taxon>
        <taxon>Ecdysozoa</taxon>
        <taxon>Arthropoda</taxon>
        <taxon>Crustacea</taxon>
        <taxon>Branchiopoda</taxon>
        <taxon>Diplostraca</taxon>
        <taxon>Cladocera</taxon>
        <taxon>Anomopoda</taxon>
        <taxon>Daphniidae</taxon>
        <taxon>Daphnia</taxon>
    </lineage>
</organism>
<reference evidence="1 2" key="1">
    <citation type="journal article" date="2023" name="Nucleic Acids Res.">
        <title>The hologenome of Daphnia magna reveals possible DNA methylation and microbiome-mediated evolution of the host genome.</title>
        <authorList>
            <person name="Chaturvedi A."/>
            <person name="Li X."/>
            <person name="Dhandapani V."/>
            <person name="Marshall H."/>
            <person name="Kissane S."/>
            <person name="Cuenca-Cambronero M."/>
            <person name="Asole G."/>
            <person name="Calvet F."/>
            <person name="Ruiz-Romero M."/>
            <person name="Marangio P."/>
            <person name="Guigo R."/>
            <person name="Rago D."/>
            <person name="Mirbahai L."/>
            <person name="Eastwood N."/>
            <person name="Colbourne J.K."/>
            <person name="Zhou J."/>
            <person name="Mallon E."/>
            <person name="Orsini L."/>
        </authorList>
    </citation>
    <scope>NUCLEOTIDE SEQUENCE [LARGE SCALE GENOMIC DNA]</scope>
    <source>
        <strain evidence="1">LRV0_1</strain>
    </source>
</reference>
<comment type="caution">
    <text evidence="1">The sequence shown here is derived from an EMBL/GenBank/DDBJ whole genome shotgun (WGS) entry which is preliminary data.</text>
</comment>
<name>A0ABQ9ZTU6_9CRUS</name>